<evidence type="ECO:0000313" key="1">
    <source>
        <dbReference type="EMBL" id="KAG7638356.1"/>
    </source>
</evidence>
<dbReference type="AlphaFoldDB" id="A0A8T2FSP9"/>
<reference evidence="1 2" key="1">
    <citation type="submission" date="2020-12" db="EMBL/GenBank/DDBJ databases">
        <title>Concerted genomic and epigenomic changes stabilize Arabidopsis allopolyploids.</title>
        <authorList>
            <person name="Chen Z."/>
        </authorList>
    </citation>
    <scope>NUCLEOTIDE SEQUENCE [LARGE SCALE GENOMIC DNA]</scope>
    <source>
        <strain evidence="1">Allo738</strain>
        <tissue evidence="1">Leaf</tissue>
    </source>
</reference>
<organism evidence="1 2">
    <name type="scientific">Arabidopsis thaliana x Arabidopsis arenosa</name>
    <dbReference type="NCBI Taxonomy" id="1240361"/>
    <lineage>
        <taxon>Eukaryota</taxon>
        <taxon>Viridiplantae</taxon>
        <taxon>Streptophyta</taxon>
        <taxon>Embryophyta</taxon>
        <taxon>Tracheophyta</taxon>
        <taxon>Spermatophyta</taxon>
        <taxon>Magnoliopsida</taxon>
        <taxon>eudicotyledons</taxon>
        <taxon>Gunneridae</taxon>
        <taxon>Pentapetalae</taxon>
        <taxon>rosids</taxon>
        <taxon>malvids</taxon>
        <taxon>Brassicales</taxon>
        <taxon>Brassicaceae</taxon>
        <taxon>Camelineae</taxon>
        <taxon>Arabidopsis</taxon>
    </lineage>
</organism>
<proteinExistence type="predicted"/>
<accession>A0A8T2FSP9</accession>
<evidence type="ECO:0000313" key="2">
    <source>
        <dbReference type="Proteomes" id="UP000694240"/>
    </source>
</evidence>
<sequence>MRKLILRERRKQKNRVKGSFGNLALVGFESSRASKRSAWGYLGKRESGPVAVRETKVTTEALSHFCLTSVLPCS</sequence>
<protein>
    <submittedName>
        <fullName evidence="1">Uncharacterized protein</fullName>
    </submittedName>
</protein>
<dbReference type="EMBL" id="JAEFBK010000002">
    <property type="protein sequence ID" value="KAG7638356.1"/>
    <property type="molecule type" value="Genomic_DNA"/>
</dbReference>
<gene>
    <name evidence="1" type="ORF">ISN45_At02g028030</name>
</gene>
<comment type="caution">
    <text evidence="1">The sequence shown here is derived from an EMBL/GenBank/DDBJ whole genome shotgun (WGS) entry which is preliminary data.</text>
</comment>
<name>A0A8T2FSP9_9BRAS</name>
<keyword evidence="2" id="KW-1185">Reference proteome</keyword>
<dbReference type="Proteomes" id="UP000694240">
    <property type="component" value="Chromosome 2"/>
</dbReference>